<organism evidence="1 2">
    <name type="scientific">Gossypium arboreum</name>
    <name type="common">Tree cotton</name>
    <name type="synonym">Gossypium nanking</name>
    <dbReference type="NCBI Taxonomy" id="29729"/>
    <lineage>
        <taxon>Eukaryota</taxon>
        <taxon>Viridiplantae</taxon>
        <taxon>Streptophyta</taxon>
        <taxon>Embryophyta</taxon>
        <taxon>Tracheophyta</taxon>
        <taxon>Spermatophyta</taxon>
        <taxon>Magnoliopsida</taxon>
        <taxon>eudicotyledons</taxon>
        <taxon>Gunneridae</taxon>
        <taxon>Pentapetalae</taxon>
        <taxon>rosids</taxon>
        <taxon>malvids</taxon>
        <taxon>Malvales</taxon>
        <taxon>Malvaceae</taxon>
        <taxon>Malvoideae</taxon>
        <taxon>Gossypium</taxon>
    </lineage>
</organism>
<dbReference type="Proteomes" id="UP000032142">
    <property type="component" value="Unassembled WGS sequence"/>
</dbReference>
<evidence type="ECO:0000313" key="1">
    <source>
        <dbReference type="EMBL" id="KHG17523.1"/>
    </source>
</evidence>
<sequence>MCVRYLEYPIVFQVVQGET</sequence>
<reference evidence="2" key="1">
    <citation type="submission" date="2014-09" db="EMBL/GenBank/DDBJ databases">
        <authorList>
            <person name="Mudge J."/>
            <person name="Ramaraj T."/>
            <person name="Lindquist I.E."/>
            <person name="Bharti A.K."/>
            <person name="Sundararajan A."/>
            <person name="Cameron C.T."/>
            <person name="Woodward J.E."/>
            <person name="May G.D."/>
            <person name="Brubaker C."/>
            <person name="Broadhvest J."/>
            <person name="Wilkins T.A."/>
        </authorList>
    </citation>
    <scope>NUCLEOTIDE SEQUENCE</scope>
    <source>
        <strain evidence="2">cv. AKA8401</strain>
    </source>
</reference>
<dbReference type="EMBL" id="KN408458">
    <property type="protein sequence ID" value="KHG17523.1"/>
    <property type="molecule type" value="Genomic_DNA"/>
</dbReference>
<accession>A0A0B0NSK4</accession>
<gene>
    <name evidence="1" type="ORF">F383_21648</name>
</gene>
<dbReference type="AlphaFoldDB" id="A0A0B0NSK4"/>
<proteinExistence type="predicted"/>
<keyword evidence="2" id="KW-1185">Reference proteome</keyword>
<evidence type="ECO:0000313" key="2">
    <source>
        <dbReference type="Proteomes" id="UP000032142"/>
    </source>
</evidence>
<name>A0A0B0NSK4_GOSAR</name>
<protein>
    <submittedName>
        <fullName evidence="1">Uncharacterized protein</fullName>
    </submittedName>
</protein>